<evidence type="ECO:0000256" key="2">
    <source>
        <dbReference type="SAM" id="MobiDB-lite"/>
    </source>
</evidence>
<feature type="compositionally biased region" description="Low complexity" evidence="2">
    <location>
        <begin position="415"/>
        <end position="425"/>
    </location>
</feature>
<organism evidence="3 4">
    <name type="scientific">Paratrimastix pyriformis</name>
    <dbReference type="NCBI Taxonomy" id="342808"/>
    <lineage>
        <taxon>Eukaryota</taxon>
        <taxon>Metamonada</taxon>
        <taxon>Preaxostyla</taxon>
        <taxon>Paratrimastigidae</taxon>
        <taxon>Paratrimastix</taxon>
    </lineage>
</organism>
<feature type="compositionally biased region" description="Low complexity" evidence="2">
    <location>
        <begin position="139"/>
        <end position="161"/>
    </location>
</feature>
<accession>A0ABQ8UIN7</accession>
<feature type="region of interest" description="Disordered" evidence="2">
    <location>
        <begin position="408"/>
        <end position="481"/>
    </location>
</feature>
<feature type="region of interest" description="Disordered" evidence="2">
    <location>
        <begin position="368"/>
        <end position="396"/>
    </location>
</feature>
<sequence length="634" mass="67763">MVSTEISRGFSIRDETDAGTCGLAAHEGGIWDADLPPLVLPPFPPPLIPPASIPSEDIQSAQEREASADALDDAAPEMPLFFASTTAPSPPSPCRSPQPNQHISNHHNRHSSDVAQQTRPEERKRRPASAPQGAPPQVTPLTTTLPSLPITAHFPAWAPSSTAPPPSFRPEPLRRGIPLPLATTPAGEDTASSAPADSGSPPPSHVQQQSWTPEALPREGVFATRTGGQNRESSDEREQVEITLAGPITQPSQGRAEEGVPTTTIEHSISTGGALVYGPSPADPGYKEANRSRLLCPQAQNCLSDEQPGFFSDGSEDATSPPVAPGTHTIQSHSPRSASSIVEAVSTPRMTSDSGAFRALAQQNMESFATSERTVGAGDLSPAPSAAASPPPIRPPIPLLQLQQSLCRRPPAPPAEDAALTLSSTRRSRSSTRRSIPNTRRSIPTIPNTRRSIPSTRRSIPNTHRLSSSNTHRSSPITHRFSPRLATAETWRILCPWTSPPKKGSHPTSCLRDIPPLTIPSALGMLRERSITRASLTLGSTNLPLPIPGGGFQTSPVRLGLEPTHRNDMGPEEVLCFYDRCRTGAMSVPVLRKAPKSPGGFTNAEQKDHIAELEALDQALRDELAELEVLQQQR</sequence>
<evidence type="ECO:0000313" key="3">
    <source>
        <dbReference type="EMBL" id="KAJ4459089.1"/>
    </source>
</evidence>
<feature type="region of interest" description="Disordered" evidence="2">
    <location>
        <begin position="46"/>
        <end position="264"/>
    </location>
</feature>
<proteinExistence type="predicted"/>
<feature type="compositionally biased region" description="Polar residues" evidence="2">
    <location>
        <begin position="464"/>
        <end position="477"/>
    </location>
</feature>
<feature type="region of interest" description="Disordered" evidence="2">
    <location>
        <begin position="305"/>
        <end position="341"/>
    </location>
</feature>
<feature type="compositionally biased region" description="Low complexity" evidence="2">
    <location>
        <begin position="433"/>
        <end position="462"/>
    </location>
</feature>
<dbReference type="Proteomes" id="UP001141327">
    <property type="component" value="Unassembled WGS sequence"/>
</dbReference>
<protein>
    <submittedName>
        <fullName evidence="3">Uncharacterized protein</fullName>
    </submittedName>
</protein>
<keyword evidence="1" id="KW-0175">Coiled coil</keyword>
<gene>
    <name evidence="3" type="ORF">PAPYR_5153</name>
</gene>
<reference evidence="3" key="1">
    <citation type="journal article" date="2022" name="bioRxiv">
        <title>Genomics of Preaxostyla Flagellates Illuminates Evolutionary Transitions and the Path Towards Mitochondrial Loss.</title>
        <authorList>
            <person name="Novak L.V.F."/>
            <person name="Treitli S.C."/>
            <person name="Pyrih J."/>
            <person name="Halakuc P."/>
            <person name="Pipaliya S.V."/>
            <person name="Vacek V."/>
            <person name="Brzon O."/>
            <person name="Soukal P."/>
            <person name="Eme L."/>
            <person name="Dacks J.B."/>
            <person name="Karnkowska A."/>
            <person name="Elias M."/>
            <person name="Hampl V."/>
        </authorList>
    </citation>
    <scope>NUCLEOTIDE SEQUENCE</scope>
    <source>
        <strain evidence="3">RCP-MX</strain>
    </source>
</reference>
<feature type="coiled-coil region" evidence="1">
    <location>
        <begin position="603"/>
        <end position="633"/>
    </location>
</feature>
<dbReference type="EMBL" id="JAPMOS010000023">
    <property type="protein sequence ID" value="KAJ4459089.1"/>
    <property type="molecule type" value="Genomic_DNA"/>
</dbReference>
<comment type="caution">
    <text evidence="3">The sequence shown here is derived from an EMBL/GenBank/DDBJ whole genome shotgun (WGS) entry which is preliminary data.</text>
</comment>
<keyword evidence="4" id="KW-1185">Reference proteome</keyword>
<feature type="compositionally biased region" description="Polar residues" evidence="2">
    <location>
        <begin position="328"/>
        <end position="340"/>
    </location>
</feature>
<name>A0ABQ8UIN7_9EUKA</name>
<evidence type="ECO:0000256" key="1">
    <source>
        <dbReference type="SAM" id="Coils"/>
    </source>
</evidence>
<evidence type="ECO:0000313" key="4">
    <source>
        <dbReference type="Proteomes" id="UP001141327"/>
    </source>
</evidence>